<comment type="caution">
    <text evidence="1">The sequence shown here is derived from an EMBL/GenBank/DDBJ whole genome shotgun (WGS) entry which is preliminary data.</text>
</comment>
<dbReference type="EMBL" id="MU394298">
    <property type="protein sequence ID" value="KAI6088972.1"/>
    <property type="molecule type" value="Genomic_DNA"/>
</dbReference>
<accession>A0ACC0D8H2</accession>
<name>A0ACC0D8H2_9PEZI</name>
<evidence type="ECO:0000313" key="1">
    <source>
        <dbReference type="EMBL" id="KAI6088972.1"/>
    </source>
</evidence>
<sequence>MATRPACMVCKTVEGKYKCPHCYLYSCSLACSKQHHMSHPPVATESTEAKSVKSKPVDSGSVPGVLTTSAKGISSQENNKKPGVSKRSDVVDTPEYKALLRRYPNLKHLLWEIANATEPPIRNGGVHGDHSALTGALLSGPNANENWTKDMGYENAILVLRQTRDSPGDDRNALREYCEIVRVYNAEREKVAAANSKQELVKEDAKTISNLLRAEKSDMS</sequence>
<reference evidence="1 2" key="1">
    <citation type="journal article" date="2022" name="New Phytol.">
        <title>Ecological generalism drives hyperdiversity of secondary metabolite gene clusters in xylarialean endophytes.</title>
        <authorList>
            <person name="Franco M.E.E."/>
            <person name="Wisecaver J.H."/>
            <person name="Arnold A.E."/>
            <person name="Ju Y.M."/>
            <person name="Slot J.C."/>
            <person name="Ahrendt S."/>
            <person name="Moore L.P."/>
            <person name="Eastman K.E."/>
            <person name="Scott K."/>
            <person name="Konkel Z."/>
            <person name="Mondo S.J."/>
            <person name="Kuo A."/>
            <person name="Hayes R.D."/>
            <person name="Haridas S."/>
            <person name="Andreopoulos B."/>
            <person name="Riley R."/>
            <person name="LaButti K."/>
            <person name="Pangilinan J."/>
            <person name="Lipzen A."/>
            <person name="Amirebrahimi M."/>
            <person name="Yan J."/>
            <person name="Adam C."/>
            <person name="Keymanesh K."/>
            <person name="Ng V."/>
            <person name="Louie K."/>
            <person name="Northen T."/>
            <person name="Drula E."/>
            <person name="Henrissat B."/>
            <person name="Hsieh H.M."/>
            <person name="Youens-Clark K."/>
            <person name="Lutzoni F."/>
            <person name="Miadlikowska J."/>
            <person name="Eastwood D.C."/>
            <person name="Hamelin R.C."/>
            <person name="Grigoriev I.V."/>
            <person name="U'Ren J.M."/>
        </authorList>
    </citation>
    <scope>NUCLEOTIDE SEQUENCE [LARGE SCALE GENOMIC DNA]</scope>
    <source>
        <strain evidence="1 2">ER1909</strain>
    </source>
</reference>
<dbReference type="Proteomes" id="UP001497680">
    <property type="component" value="Unassembled WGS sequence"/>
</dbReference>
<evidence type="ECO:0000313" key="2">
    <source>
        <dbReference type="Proteomes" id="UP001497680"/>
    </source>
</evidence>
<gene>
    <name evidence="1" type="ORF">F4821DRAFT_257469</name>
</gene>
<organism evidence="1 2">
    <name type="scientific">Hypoxylon rubiginosum</name>
    <dbReference type="NCBI Taxonomy" id="110542"/>
    <lineage>
        <taxon>Eukaryota</taxon>
        <taxon>Fungi</taxon>
        <taxon>Dikarya</taxon>
        <taxon>Ascomycota</taxon>
        <taxon>Pezizomycotina</taxon>
        <taxon>Sordariomycetes</taxon>
        <taxon>Xylariomycetidae</taxon>
        <taxon>Xylariales</taxon>
        <taxon>Hypoxylaceae</taxon>
        <taxon>Hypoxylon</taxon>
    </lineage>
</organism>
<keyword evidence="2" id="KW-1185">Reference proteome</keyword>
<protein>
    <submittedName>
        <fullName evidence="1">Uncharacterized protein</fullName>
    </submittedName>
</protein>
<proteinExistence type="predicted"/>